<keyword evidence="2" id="KW-0106">Calcium</keyword>
<keyword evidence="1" id="KW-0479">Metal-binding</keyword>
<dbReference type="GO" id="GO:0003779">
    <property type="term" value="F:actin binding"/>
    <property type="evidence" value="ECO:0007669"/>
    <property type="project" value="TreeGrafter"/>
</dbReference>
<evidence type="ECO:0000313" key="5">
    <source>
        <dbReference type="EMBL" id="KAB0390779.1"/>
    </source>
</evidence>
<dbReference type="PANTHER" id="PTHR37338">
    <property type="entry name" value="SPERMATOGENESIS-ASSOCIATED PROTEIN 32"/>
    <property type="match status" value="1"/>
</dbReference>
<dbReference type="Pfam" id="PF13833">
    <property type="entry name" value="EF-hand_8"/>
    <property type="match status" value="1"/>
</dbReference>
<evidence type="ECO:0000256" key="1">
    <source>
        <dbReference type="ARBA" id="ARBA00022723"/>
    </source>
</evidence>
<reference evidence="5 6" key="1">
    <citation type="journal article" date="2019" name="PLoS ONE">
        <title>Genomic analyses reveal an absence of contemporary introgressive admixture between fin whales and blue whales, despite known hybrids.</title>
        <authorList>
            <person name="Westbury M.V."/>
            <person name="Petersen B."/>
            <person name="Lorenzen E.D."/>
        </authorList>
    </citation>
    <scope>NUCLEOTIDE SEQUENCE [LARGE SCALE GENOMIC DNA]</scope>
    <source>
        <strain evidence="5">FinWhale-01</strain>
    </source>
</reference>
<dbReference type="GO" id="GO:0005509">
    <property type="term" value="F:calcium ion binding"/>
    <property type="evidence" value="ECO:0007669"/>
    <property type="project" value="InterPro"/>
</dbReference>
<feature type="non-terminal residue" evidence="5">
    <location>
        <position position="1"/>
    </location>
</feature>
<feature type="region of interest" description="Disordered" evidence="3">
    <location>
        <begin position="451"/>
        <end position="511"/>
    </location>
</feature>
<feature type="region of interest" description="Disordered" evidence="3">
    <location>
        <begin position="861"/>
        <end position="892"/>
    </location>
</feature>
<organism evidence="5 6">
    <name type="scientific">Balaenoptera physalus</name>
    <name type="common">Fin whale</name>
    <name type="synonym">Balaena physalus</name>
    <dbReference type="NCBI Taxonomy" id="9770"/>
    <lineage>
        <taxon>Eukaryota</taxon>
        <taxon>Metazoa</taxon>
        <taxon>Chordata</taxon>
        <taxon>Craniata</taxon>
        <taxon>Vertebrata</taxon>
        <taxon>Euteleostomi</taxon>
        <taxon>Mammalia</taxon>
        <taxon>Eutheria</taxon>
        <taxon>Laurasiatheria</taxon>
        <taxon>Artiodactyla</taxon>
        <taxon>Whippomorpha</taxon>
        <taxon>Cetacea</taxon>
        <taxon>Mysticeti</taxon>
        <taxon>Balaenopteridae</taxon>
        <taxon>Balaenoptera</taxon>
    </lineage>
</organism>
<dbReference type="InterPro" id="IPR011992">
    <property type="entry name" value="EF-hand-dom_pair"/>
</dbReference>
<evidence type="ECO:0000313" key="6">
    <source>
        <dbReference type="Proteomes" id="UP000437017"/>
    </source>
</evidence>
<proteinExistence type="predicted"/>
<accession>A0A643BS08</accession>
<dbReference type="GO" id="GO:0007283">
    <property type="term" value="P:spermatogenesis"/>
    <property type="evidence" value="ECO:0007669"/>
    <property type="project" value="InterPro"/>
</dbReference>
<feature type="compositionally biased region" description="Basic residues" evidence="3">
    <location>
        <begin position="882"/>
        <end position="892"/>
    </location>
</feature>
<evidence type="ECO:0000256" key="2">
    <source>
        <dbReference type="ARBA" id="ARBA00022837"/>
    </source>
</evidence>
<dbReference type="AlphaFoldDB" id="A0A643BS08"/>
<comment type="caution">
    <text evidence="5">The sequence shown here is derived from an EMBL/GenBank/DDBJ whole genome shotgun (WGS) entry which is preliminary data.</text>
</comment>
<feature type="non-terminal residue" evidence="5">
    <location>
        <position position="892"/>
    </location>
</feature>
<dbReference type="OrthoDB" id="9625284at2759"/>
<feature type="compositionally biased region" description="Polar residues" evidence="3">
    <location>
        <begin position="451"/>
        <end position="463"/>
    </location>
</feature>
<sequence length="892" mass="97521">SGFPGTELGVSLRSQPFQPPKCLQVIRGDFPKVGSLVVGEDLSEDGVPYLIWLYTPNLCPSVCALDTRAQLGVKVAGSAGSWRVLGARKGQRPCASVPRAGAQFSLADPRLTGRRPPLLWACCREQSRPVSPGEGLQLRGEVGQPNPEDAPQPPSPPTRRDRTVPALTSFSLPGANGFPCCDKESVDIVDTQGGINQNQFQPIQEEDDMELEKELLELEPPDKEVLRLDPELELERKPKPFPQPEMRPLLMLKPEAKLDTEPKLKVVNLEPFSEDPEPQGHKTESLHPYMEGLTQQDISRWSMRSNSSYLSTTEEDPVSTDHRSLCVQTSKHLFWADKFIQASEHSLQQAISMQPIKESTKETACHPDQPSAPKDTVCSKKQSQAPSAQPALSDKVSQQPPSPQPSPSPQTISLAELINVTSSLAMASSSRMDLPNLGHVIKAPLQMAMTPSTEPTVDHTAQPTVEEPEQENLTKDVLEKPPEEPLEAREPQDASKQEDKHFPHPYLDFSKPGFKRATIEGEVKFLQPPNMSPQPQGAGKDSGGSPLLLKIYFKLSSPTSPEKTRQHQKREVGEEEKGRQHRGLGPGLVSGPLESEYSSGLGPSVLSSSCLQGLHRSLKDCSHETQERSRGGGRSSAYPADPDRSSSGHSHGLSSPPRAQGSTKAFPASFSRGGFADKNLLPLTPGELAGCLQTVQLQPDRHHGHAQQKAAQCHVGVQLSPQEMCEVLRQADLDGDGTVSFKDFLGVLTDSHRLAQCLGKVRNSRVCGPQGLQTLFLEMLFKLMSLGFVPFKSVQEVMSYYYKKQRSLRPNSNWKGGSGGHGRTSRSQAGLAIFCQAAHLSGLSSAELACSLHGLHKAEFHTRNRTPRPDVRLPKSYQPSQPKRRPNGGRLS</sequence>
<feature type="compositionally biased region" description="Pro residues" evidence="3">
    <location>
        <begin position="148"/>
        <end position="157"/>
    </location>
</feature>
<feature type="compositionally biased region" description="Basic and acidic residues" evidence="3">
    <location>
        <begin position="562"/>
        <end position="578"/>
    </location>
</feature>
<name>A0A643BS08_BALPH</name>
<dbReference type="Pfam" id="PF15310">
    <property type="entry name" value="VAD1-2"/>
    <property type="match status" value="1"/>
</dbReference>
<protein>
    <recommendedName>
        <fullName evidence="4">EF-hand domain-containing protein</fullName>
    </recommendedName>
</protein>
<dbReference type="InterPro" id="IPR029297">
    <property type="entry name" value="SPATA32"/>
</dbReference>
<dbReference type="SUPFAM" id="SSF47473">
    <property type="entry name" value="EF-hand"/>
    <property type="match status" value="1"/>
</dbReference>
<feature type="region of interest" description="Disordered" evidence="3">
    <location>
        <begin position="128"/>
        <end position="164"/>
    </location>
</feature>
<dbReference type="GO" id="GO:0048471">
    <property type="term" value="C:perinuclear region of cytoplasm"/>
    <property type="evidence" value="ECO:0007669"/>
    <property type="project" value="TreeGrafter"/>
</dbReference>
<feature type="compositionally biased region" description="Basic and acidic residues" evidence="3">
    <location>
        <begin position="621"/>
        <end position="630"/>
    </location>
</feature>
<evidence type="ECO:0000259" key="4">
    <source>
        <dbReference type="PROSITE" id="PS50222"/>
    </source>
</evidence>
<feature type="compositionally biased region" description="Basic and acidic residues" evidence="3">
    <location>
        <begin position="472"/>
        <end position="502"/>
    </location>
</feature>
<gene>
    <name evidence="5" type="ORF">E2I00_011200</name>
</gene>
<feature type="region of interest" description="Disordered" evidence="3">
    <location>
        <begin position="621"/>
        <end position="669"/>
    </location>
</feature>
<dbReference type="PROSITE" id="PS50222">
    <property type="entry name" value="EF_HAND_2"/>
    <property type="match status" value="1"/>
</dbReference>
<dbReference type="PROSITE" id="PS00018">
    <property type="entry name" value="EF_HAND_1"/>
    <property type="match status" value="1"/>
</dbReference>
<dbReference type="InterPro" id="IPR002048">
    <property type="entry name" value="EF_hand_dom"/>
</dbReference>
<keyword evidence="6" id="KW-1185">Reference proteome</keyword>
<dbReference type="PANTHER" id="PTHR37338:SF1">
    <property type="entry name" value="SPERMATOGENESIS-ASSOCIATED PROTEIN 32"/>
    <property type="match status" value="1"/>
</dbReference>
<dbReference type="EMBL" id="SGJD01005057">
    <property type="protein sequence ID" value="KAB0390779.1"/>
    <property type="molecule type" value="Genomic_DNA"/>
</dbReference>
<feature type="compositionally biased region" description="Basic and acidic residues" evidence="3">
    <location>
        <begin position="861"/>
        <end position="873"/>
    </location>
</feature>
<evidence type="ECO:0000256" key="3">
    <source>
        <dbReference type="SAM" id="MobiDB-lite"/>
    </source>
</evidence>
<dbReference type="InterPro" id="IPR018247">
    <property type="entry name" value="EF_Hand_1_Ca_BS"/>
</dbReference>
<feature type="region of interest" description="Disordered" evidence="3">
    <location>
        <begin position="526"/>
        <end position="601"/>
    </location>
</feature>
<feature type="region of interest" description="Disordered" evidence="3">
    <location>
        <begin position="358"/>
        <end position="410"/>
    </location>
</feature>
<feature type="domain" description="EF-hand" evidence="4">
    <location>
        <begin position="719"/>
        <end position="754"/>
    </location>
</feature>
<dbReference type="Gene3D" id="1.10.238.10">
    <property type="entry name" value="EF-hand"/>
    <property type="match status" value="1"/>
</dbReference>
<dbReference type="Proteomes" id="UP000437017">
    <property type="component" value="Unassembled WGS sequence"/>
</dbReference>